<keyword evidence="3" id="KW-1185">Reference proteome</keyword>
<organism evidence="2 3">
    <name type="scientific">Botrytis hyacinthi</name>
    <dbReference type="NCBI Taxonomy" id="278943"/>
    <lineage>
        <taxon>Eukaryota</taxon>
        <taxon>Fungi</taxon>
        <taxon>Dikarya</taxon>
        <taxon>Ascomycota</taxon>
        <taxon>Pezizomycotina</taxon>
        <taxon>Leotiomycetes</taxon>
        <taxon>Helotiales</taxon>
        <taxon>Sclerotiniaceae</taxon>
        <taxon>Botrytis</taxon>
    </lineage>
</organism>
<dbReference type="Gene3D" id="2.60.270.50">
    <property type="match status" value="1"/>
</dbReference>
<protein>
    <submittedName>
        <fullName evidence="2">Uncharacterized protein</fullName>
    </submittedName>
</protein>
<dbReference type="Proteomes" id="UP000297814">
    <property type="component" value="Unassembled WGS sequence"/>
</dbReference>
<dbReference type="GO" id="GO:0019836">
    <property type="term" value="P:symbiont-mediated hemolysis of host erythrocyte"/>
    <property type="evidence" value="ECO:0007669"/>
    <property type="project" value="InterPro"/>
</dbReference>
<dbReference type="Pfam" id="PF06355">
    <property type="entry name" value="Aegerolysin"/>
    <property type="match status" value="1"/>
</dbReference>
<reference evidence="2 3" key="1">
    <citation type="submission" date="2017-12" db="EMBL/GenBank/DDBJ databases">
        <title>Comparative genomics of Botrytis spp.</title>
        <authorList>
            <person name="Valero-Jimenez C.A."/>
            <person name="Tapia P."/>
            <person name="Veloso J."/>
            <person name="Silva-Moreno E."/>
            <person name="Staats M."/>
            <person name="Valdes J.H."/>
            <person name="Van Kan J.A.L."/>
        </authorList>
    </citation>
    <scope>NUCLEOTIDE SEQUENCE [LARGE SCALE GENOMIC DNA]</scope>
    <source>
        <strain evidence="2 3">Bh0001</strain>
    </source>
</reference>
<gene>
    <name evidence="2" type="ORF">BHYA_0910g00010</name>
</gene>
<evidence type="ECO:0000313" key="3">
    <source>
        <dbReference type="Proteomes" id="UP000297814"/>
    </source>
</evidence>
<sequence length="141" mass="15719">MSDQPDGYSDYVIIHIINSTMRAVISIENANIKHGKFHVNGDKDSELSTTDITHMLIPPNSDLDISSCGRSSDLYGTEGSIDLYDGDTKIAKLYWNDPRVGPNDFQIWDYRMGGQYMVTLGVWNREGGSLGRVDLEVVMKG</sequence>
<dbReference type="PIRSF" id="PIRSF007951">
    <property type="entry name" value="Hemolysin, aegerolysin type"/>
    <property type="match status" value="1"/>
</dbReference>
<dbReference type="InterPro" id="IPR009413">
    <property type="entry name" value="Aegerolysin-typ"/>
</dbReference>
<dbReference type="EMBL" id="PQXK01000905">
    <property type="protein sequence ID" value="TGO31414.1"/>
    <property type="molecule type" value="Genomic_DNA"/>
</dbReference>
<dbReference type="AlphaFoldDB" id="A0A4Z1G372"/>
<evidence type="ECO:0000313" key="2">
    <source>
        <dbReference type="EMBL" id="TGO31414.1"/>
    </source>
</evidence>
<comment type="caution">
    <text evidence="2">The sequence shown here is derived from an EMBL/GenBank/DDBJ whole genome shotgun (WGS) entry which is preliminary data.</text>
</comment>
<comment type="similarity">
    <text evidence="1">Belongs to the aegerolysin family.</text>
</comment>
<proteinExistence type="inferred from homology"/>
<evidence type="ECO:0000256" key="1">
    <source>
        <dbReference type="ARBA" id="ARBA00010795"/>
    </source>
</evidence>
<name>A0A4Z1G372_9HELO</name>
<accession>A0A4Z1G372</accession>